<keyword evidence="4" id="KW-1185">Reference proteome</keyword>
<dbReference type="STRING" id="246409.I1C3B4"/>
<dbReference type="GeneID" id="93614620"/>
<feature type="signal peptide" evidence="2">
    <location>
        <begin position="1"/>
        <end position="21"/>
    </location>
</feature>
<dbReference type="VEuPathDB" id="FungiDB:RO3G_07649"/>
<protein>
    <submittedName>
        <fullName evidence="3">Uncharacterized protein</fullName>
    </submittedName>
</protein>
<dbReference type="EMBL" id="CH476736">
    <property type="protein sequence ID" value="EIE82944.1"/>
    <property type="molecule type" value="Genomic_DNA"/>
</dbReference>
<evidence type="ECO:0000313" key="4">
    <source>
        <dbReference type="Proteomes" id="UP000009138"/>
    </source>
</evidence>
<evidence type="ECO:0000313" key="3">
    <source>
        <dbReference type="EMBL" id="EIE82944.1"/>
    </source>
</evidence>
<gene>
    <name evidence="3" type="ORF">RO3G_07649</name>
</gene>
<name>I1C3B4_RHIO9</name>
<dbReference type="OMA" id="LCQNAYL"/>
<feature type="chain" id="PRO_5003637816" evidence="2">
    <location>
        <begin position="22"/>
        <end position="292"/>
    </location>
</feature>
<dbReference type="Proteomes" id="UP000009138">
    <property type="component" value="Unassembled WGS sequence"/>
</dbReference>
<dbReference type="OrthoDB" id="3044029at2759"/>
<sequence length="292" mass="30459">MFIRLSLVLSAASMLVSLADASGQIAQIIDATDFCVFLPPTGETDRIIADSEWEANAFCMGNTPLAIGAEKLPSGFIQSAHYVKTDNYVQITGQMDPTKANLNSSDDGGQYDIKAPKGASCAGWDYFVNLIEPSGKDYCIRCCNNDQDCNRGISEKGCAYIIPGDYSGPSDESGSSVSLPSSSATTSVTTAPTSTTTQTLSATNGLTTPSINSPSSTTNSNSFASSSIVNSSSIIAQTTQSLNPVISSSAQTNPSAPSAQESVTDQSLNTASMIKPLNFVISVSLLSTVLFM</sequence>
<evidence type="ECO:0000256" key="1">
    <source>
        <dbReference type="SAM" id="MobiDB-lite"/>
    </source>
</evidence>
<dbReference type="RefSeq" id="XP_067518340.1">
    <property type="nucleotide sequence ID" value="XM_067662239.1"/>
</dbReference>
<organism evidence="3 4">
    <name type="scientific">Rhizopus delemar (strain RA 99-880 / ATCC MYA-4621 / FGSC 9543 / NRRL 43880)</name>
    <name type="common">Mucormycosis agent</name>
    <name type="synonym">Rhizopus arrhizus var. delemar</name>
    <dbReference type="NCBI Taxonomy" id="246409"/>
    <lineage>
        <taxon>Eukaryota</taxon>
        <taxon>Fungi</taxon>
        <taxon>Fungi incertae sedis</taxon>
        <taxon>Mucoromycota</taxon>
        <taxon>Mucoromycotina</taxon>
        <taxon>Mucoromycetes</taxon>
        <taxon>Mucorales</taxon>
        <taxon>Mucorineae</taxon>
        <taxon>Rhizopodaceae</taxon>
        <taxon>Rhizopus</taxon>
    </lineage>
</organism>
<dbReference type="InParanoid" id="I1C3B4"/>
<accession>I1C3B4</accession>
<dbReference type="eggNOG" id="ENOG502RYPN">
    <property type="taxonomic scope" value="Eukaryota"/>
</dbReference>
<keyword evidence="2" id="KW-0732">Signal</keyword>
<dbReference type="AlphaFoldDB" id="I1C3B4"/>
<evidence type="ECO:0000256" key="2">
    <source>
        <dbReference type="SAM" id="SignalP"/>
    </source>
</evidence>
<feature type="region of interest" description="Disordered" evidence="1">
    <location>
        <begin position="169"/>
        <end position="219"/>
    </location>
</feature>
<proteinExistence type="predicted"/>
<reference evidence="3 4" key="1">
    <citation type="journal article" date="2009" name="PLoS Genet.">
        <title>Genomic analysis of the basal lineage fungus Rhizopus oryzae reveals a whole-genome duplication.</title>
        <authorList>
            <person name="Ma L.-J."/>
            <person name="Ibrahim A.S."/>
            <person name="Skory C."/>
            <person name="Grabherr M.G."/>
            <person name="Burger G."/>
            <person name="Butler M."/>
            <person name="Elias M."/>
            <person name="Idnurm A."/>
            <person name="Lang B.F."/>
            <person name="Sone T."/>
            <person name="Abe A."/>
            <person name="Calvo S.E."/>
            <person name="Corrochano L.M."/>
            <person name="Engels R."/>
            <person name="Fu J."/>
            <person name="Hansberg W."/>
            <person name="Kim J.-M."/>
            <person name="Kodira C.D."/>
            <person name="Koehrsen M.J."/>
            <person name="Liu B."/>
            <person name="Miranda-Saavedra D."/>
            <person name="O'Leary S."/>
            <person name="Ortiz-Castellanos L."/>
            <person name="Poulter R."/>
            <person name="Rodriguez-Romero J."/>
            <person name="Ruiz-Herrera J."/>
            <person name="Shen Y.-Q."/>
            <person name="Zeng Q."/>
            <person name="Galagan J."/>
            <person name="Birren B.W."/>
            <person name="Cuomo C.A."/>
            <person name="Wickes B.L."/>
        </authorList>
    </citation>
    <scope>NUCLEOTIDE SEQUENCE [LARGE SCALE GENOMIC DNA]</scope>
    <source>
        <strain evidence="4">RA 99-880 / ATCC MYA-4621 / FGSC 9543 / NRRL 43880</strain>
    </source>
</reference>